<dbReference type="RefSeq" id="WP_283075079.1">
    <property type="nucleotide sequence ID" value="NZ_CP121671.1"/>
</dbReference>
<dbReference type="EC" id="3.1.26.4" evidence="2"/>
<protein>
    <submittedName>
        <fullName evidence="2">Ribonuclease HI family protein</fullName>
        <ecNumber evidence="2">3.1.26.4</ecNumber>
    </submittedName>
</protein>
<dbReference type="GO" id="GO:0004523">
    <property type="term" value="F:RNA-DNA hybrid ribonuclease activity"/>
    <property type="evidence" value="ECO:0007669"/>
    <property type="project" value="UniProtKB-EC"/>
</dbReference>
<dbReference type="EMBL" id="CP121671">
    <property type="protein sequence ID" value="WFT73051.1"/>
    <property type="molecule type" value="Genomic_DNA"/>
</dbReference>
<dbReference type="Pfam" id="PF00075">
    <property type="entry name" value="RNase_H"/>
    <property type="match status" value="1"/>
</dbReference>
<accession>A0ABY8ITY5</accession>
<name>A0ABY8ITY5_9BACI</name>
<dbReference type="InterPro" id="IPR053151">
    <property type="entry name" value="RNase_H-like"/>
</dbReference>
<dbReference type="Proteomes" id="UP001221597">
    <property type="component" value="Chromosome"/>
</dbReference>
<reference evidence="2 3" key="1">
    <citation type="submission" date="2023-04" db="EMBL/GenBank/DDBJ databases">
        <title>Genome sequence of Halobacillus naozhouensis KACC 21980.</title>
        <authorList>
            <person name="Kim S."/>
            <person name="Heo J."/>
            <person name="Kwon S.-W."/>
        </authorList>
    </citation>
    <scope>NUCLEOTIDE SEQUENCE [LARGE SCALE GENOMIC DNA]</scope>
    <source>
        <strain evidence="2 3">KCTC 13234</strain>
    </source>
</reference>
<evidence type="ECO:0000259" key="1">
    <source>
        <dbReference type="PROSITE" id="PS50879"/>
    </source>
</evidence>
<feature type="domain" description="RNase H type-1" evidence="1">
    <location>
        <begin position="1"/>
        <end position="127"/>
    </location>
</feature>
<organism evidence="2 3">
    <name type="scientific">Halobacillus naozhouensis</name>
    <dbReference type="NCBI Taxonomy" id="554880"/>
    <lineage>
        <taxon>Bacteria</taxon>
        <taxon>Bacillati</taxon>
        <taxon>Bacillota</taxon>
        <taxon>Bacilli</taxon>
        <taxon>Bacillales</taxon>
        <taxon>Bacillaceae</taxon>
        <taxon>Halobacillus</taxon>
    </lineage>
</organism>
<dbReference type="SUPFAM" id="SSF53098">
    <property type="entry name" value="Ribonuclease H-like"/>
    <property type="match status" value="1"/>
</dbReference>
<dbReference type="PANTHER" id="PTHR47723">
    <property type="entry name" value="OS05G0353850 PROTEIN"/>
    <property type="match status" value="1"/>
</dbReference>
<dbReference type="InterPro" id="IPR002156">
    <property type="entry name" value="RNaseH_domain"/>
</dbReference>
<dbReference type="InterPro" id="IPR012337">
    <property type="entry name" value="RNaseH-like_sf"/>
</dbReference>
<evidence type="ECO:0000313" key="3">
    <source>
        <dbReference type="Proteomes" id="UP001221597"/>
    </source>
</evidence>
<keyword evidence="3" id="KW-1185">Reference proteome</keyword>
<dbReference type="PROSITE" id="PS50879">
    <property type="entry name" value="RNASE_H_1"/>
    <property type="match status" value="1"/>
</dbReference>
<dbReference type="CDD" id="cd09279">
    <property type="entry name" value="RNase_HI_like"/>
    <property type="match status" value="1"/>
</dbReference>
<proteinExistence type="predicted"/>
<gene>
    <name evidence="2" type="ORF">P9989_11585</name>
</gene>
<keyword evidence="2" id="KW-0378">Hydrolase</keyword>
<sequence length="129" mass="14568">MIEVYTDASTIGNPGPSAAGIYIKQNKQQYEYGVYLGEYTNHEAEFLAVIKALEICQKSFAGEILSIRSDSQVVVATVDKGHTNNLAFEPLLKHIIRLQESFPFVFYKWIPDKNNKNADRLARTALKRS</sequence>
<dbReference type="InterPro" id="IPR036397">
    <property type="entry name" value="RNaseH_sf"/>
</dbReference>
<dbReference type="Gene3D" id="3.30.420.10">
    <property type="entry name" value="Ribonuclease H-like superfamily/Ribonuclease H"/>
    <property type="match status" value="1"/>
</dbReference>
<dbReference type="PANTHER" id="PTHR47723:SF19">
    <property type="entry name" value="POLYNUCLEOTIDYL TRANSFERASE, RIBONUCLEASE H-LIKE SUPERFAMILY PROTEIN"/>
    <property type="match status" value="1"/>
</dbReference>
<evidence type="ECO:0000313" key="2">
    <source>
        <dbReference type="EMBL" id="WFT73051.1"/>
    </source>
</evidence>